<evidence type="ECO:0000256" key="1">
    <source>
        <dbReference type="ARBA" id="ARBA00001974"/>
    </source>
</evidence>
<comment type="cofactor">
    <cofactor evidence="1">
        <name>FAD</name>
        <dbReference type="ChEBI" id="CHEBI:57692"/>
    </cofactor>
</comment>
<dbReference type="SUPFAM" id="SSF51905">
    <property type="entry name" value="FAD/NAD(P)-binding domain"/>
    <property type="match status" value="1"/>
</dbReference>
<organism evidence="7 8">
    <name type="scientific">Achlya hypogyna</name>
    <name type="common">Oomycete</name>
    <name type="synonym">Protoachlya hypogyna</name>
    <dbReference type="NCBI Taxonomy" id="1202772"/>
    <lineage>
        <taxon>Eukaryota</taxon>
        <taxon>Sar</taxon>
        <taxon>Stramenopiles</taxon>
        <taxon>Oomycota</taxon>
        <taxon>Saprolegniomycetes</taxon>
        <taxon>Saprolegniales</taxon>
        <taxon>Achlyaceae</taxon>
        <taxon>Achlya</taxon>
    </lineage>
</organism>
<proteinExistence type="inferred from homology"/>
<dbReference type="PRINTS" id="PR00411">
    <property type="entry name" value="PNDRDTASEI"/>
</dbReference>
<evidence type="ECO:0000313" key="8">
    <source>
        <dbReference type="Proteomes" id="UP000243579"/>
    </source>
</evidence>
<dbReference type="GO" id="GO:0045454">
    <property type="term" value="P:cell redox homeostasis"/>
    <property type="evidence" value="ECO:0007669"/>
    <property type="project" value="InterPro"/>
</dbReference>
<dbReference type="Gene3D" id="3.50.50.60">
    <property type="entry name" value="FAD/NAD(P)-binding domain"/>
    <property type="match status" value="1"/>
</dbReference>
<dbReference type="GO" id="GO:0005739">
    <property type="term" value="C:mitochondrion"/>
    <property type="evidence" value="ECO:0007669"/>
    <property type="project" value="TreeGrafter"/>
</dbReference>
<evidence type="ECO:0000313" key="7">
    <source>
        <dbReference type="EMBL" id="OQR81035.1"/>
    </source>
</evidence>
<sequence length="184" mass="19612">MLHAFDLIMCDLVNTEMEHAGVLIVRESGITAIVRAVDGALTMEATVAGVRSSLHGFDAVLFAIGRALRTHDLGLAHTNVALSAEQFVAVDLQEDMPAGGVYAVGDAMMTVRELTPVAIVAGRRLADPLFGGEPDPCVDYTCTTRSLRSSDWQKHKTAMKLMCVGDEETVVSVYAAGMGADEMI</sequence>
<dbReference type="InterPro" id="IPR023753">
    <property type="entry name" value="FAD/NAD-binding_dom"/>
</dbReference>
<dbReference type="PANTHER" id="PTHR42737">
    <property type="entry name" value="GLUTATHIONE REDUCTASE"/>
    <property type="match status" value="1"/>
</dbReference>
<dbReference type="InterPro" id="IPR036188">
    <property type="entry name" value="FAD/NAD-bd_sf"/>
</dbReference>
<evidence type="ECO:0000256" key="3">
    <source>
        <dbReference type="ARBA" id="ARBA00023002"/>
    </source>
</evidence>
<keyword evidence="4" id="KW-1015">Disulfide bond</keyword>
<dbReference type="OrthoDB" id="5956163at2759"/>
<dbReference type="STRING" id="1202772.A0A1V9Y5N2"/>
<dbReference type="Proteomes" id="UP000243579">
    <property type="component" value="Unassembled WGS sequence"/>
</dbReference>
<protein>
    <submittedName>
        <fullName evidence="7">Glutathione reductase</fullName>
    </submittedName>
</protein>
<dbReference type="Pfam" id="PF07992">
    <property type="entry name" value="Pyr_redox_2"/>
    <property type="match status" value="1"/>
</dbReference>
<feature type="domain" description="FAD/NAD(P)-binding" evidence="6">
    <location>
        <begin position="4"/>
        <end position="121"/>
    </location>
</feature>
<keyword evidence="3" id="KW-0560">Oxidoreductase</keyword>
<comment type="similarity">
    <text evidence="2">Belongs to the class-I pyridine nucleotide-disulfide oxidoreductase family.</text>
</comment>
<dbReference type="GO" id="GO:0034599">
    <property type="term" value="P:cellular response to oxidative stress"/>
    <property type="evidence" value="ECO:0007669"/>
    <property type="project" value="TreeGrafter"/>
</dbReference>
<dbReference type="EMBL" id="JNBR01002842">
    <property type="protein sequence ID" value="OQR81035.1"/>
    <property type="molecule type" value="Genomic_DNA"/>
</dbReference>
<dbReference type="GO" id="GO:0005829">
    <property type="term" value="C:cytosol"/>
    <property type="evidence" value="ECO:0007669"/>
    <property type="project" value="TreeGrafter"/>
</dbReference>
<keyword evidence="5" id="KW-0676">Redox-active center</keyword>
<accession>A0A1V9Y5N2</accession>
<dbReference type="AlphaFoldDB" id="A0A1V9Y5N2"/>
<name>A0A1V9Y5N2_ACHHY</name>
<dbReference type="GO" id="GO:0050660">
    <property type="term" value="F:flavin adenine dinucleotide binding"/>
    <property type="evidence" value="ECO:0007669"/>
    <property type="project" value="InterPro"/>
</dbReference>
<keyword evidence="8" id="KW-1185">Reference proteome</keyword>
<comment type="caution">
    <text evidence="7">The sequence shown here is derived from an EMBL/GenBank/DDBJ whole genome shotgun (WGS) entry which is preliminary data.</text>
</comment>
<evidence type="ECO:0000256" key="4">
    <source>
        <dbReference type="ARBA" id="ARBA00023157"/>
    </source>
</evidence>
<evidence type="ECO:0000259" key="6">
    <source>
        <dbReference type="Pfam" id="PF07992"/>
    </source>
</evidence>
<dbReference type="GO" id="GO:0004362">
    <property type="term" value="F:glutathione-disulfide reductase (NADPH) activity"/>
    <property type="evidence" value="ECO:0007669"/>
    <property type="project" value="TreeGrafter"/>
</dbReference>
<dbReference type="InterPro" id="IPR046952">
    <property type="entry name" value="GSHR/TRXR-like"/>
</dbReference>
<evidence type="ECO:0000256" key="5">
    <source>
        <dbReference type="ARBA" id="ARBA00023284"/>
    </source>
</evidence>
<evidence type="ECO:0000256" key="2">
    <source>
        <dbReference type="ARBA" id="ARBA00007532"/>
    </source>
</evidence>
<gene>
    <name evidence="7" type="ORF">ACHHYP_16834</name>
</gene>
<dbReference type="PANTHER" id="PTHR42737:SF2">
    <property type="entry name" value="GLUTATHIONE REDUCTASE"/>
    <property type="match status" value="1"/>
</dbReference>
<reference evidence="7 8" key="1">
    <citation type="journal article" date="2014" name="Genome Biol. Evol.">
        <title>The secreted proteins of Achlya hypogyna and Thraustotheca clavata identify the ancestral oomycete secretome and reveal gene acquisitions by horizontal gene transfer.</title>
        <authorList>
            <person name="Misner I."/>
            <person name="Blouin N."/>
            <person name="Leonard G."/>
            <person name="Richards T.A."/>
            <person name="Lane C.E."/>
        </authorList>
    </citation>
    <scope>NUCLEOTIDE SEQUENCE [LARGE SCALE GENOMIC DNA]</scope>
    <source>
        <strain evidence="7 8">ATCC 48635</strain>
    </source>
</reference>
<dbReference type="GO" id="GO:0006749">
    <property type="term" value="P:glutathione metabolic process"/>
    <property type="evidence" value="ECO:0007669"/>
    <property type="project" value="TreeGrafter"/>
</dbReference>